<keyword evidence="4 9" id="KW-0808">Transferase</keyword>
<dbReference type="NCBIfam" id="NF009639">
    <property type="entry name" value="PRK13168.1"/>
    <property type="match status" value="1"/>
</dbReference>
<dbReference type="GO" id="GO:0070475">
    <property type="term" value="P:rRNA base methylation"/>
    <property type="evidence" value="ECO:0007669"/>
    <property type="project" value="TreeGrafter"/>
</dbReference>
<dbReference type="HAMAP" id="MF_01010">
    <property type="entry name" value="23SrRNA_methyltr_RlmD"/>
    <property type="match status" value="1"/>
</dbReference>
<dbReference type="NCBIfam" id="TIGR00479">
    <property type="entry name" value="rumA"/>
    <property type="match status" value="1"/>
</dbReference>
<keyword evidence="2 9" id="KW-0698">rRNA processing</keyword>
<dbReference type="Gene3D" id="2.40.50.1070">
    <property type="match status" value="1"/>
</dbReference>
<evidence type="ECO:0000256" key="6">
    <source>
        <dbReference type="ARBA" id="ARBA00022723"/>
    </source>
</evidence>
<dbReference type="InterPro" id="IPR029063">
    <property type="entry name" value="SAM-dependent_MTases_sf"/>
</dbReference>
<dbReference type="Pfam" id="PF01135">
    <property type="entry name" value="PCMT"/>
    <property type="match status" value="1"/>
</dbReference>
<proteinExistence type="inferred from homology"/>
<dbReference type="Gene3D" id="3.40.50.150">
    <property type="entry name" value="Vaccinia Virus protein VP39"/>
    <property type="match status" value="1"/>
</dbReference>
<feature type="active site" evidence="11">
    <location>
        <position position="396"/>
    </location>
</feature>
<dbReference type="InterPro" id="IPR002792">
    <property type="entry name" value="TRAM_dom"/>
</dbReference>
<evidence type="ECO:0000256" key="7">
    <source>
        <dbReference type="ARBA" id="ARBA00023004"/>
    </source>
</evidence>
<feature type="binding site" evidence="9">
    <location>
        <position position="166"/>
    </location>
    <ligand>
        <name>[4Fe-4S] cluster</name>
        <dbReference type="ChEBI" id="CHEBI:49883"/>
    </ligand>
</feature>
<keyword evidence="14" id="KW-1185">Reference proteome</keyword>
<dbReference type="GO" id="GO:0003723">
    <property type="term" value="F:RNA binding"/>
    <property type="evidence" value="ECO:0007669"/>
    <property type="project" value="InterPro"/>
</dbReference>
<sequence>MGSRKRKQPPAGEFLAEVTDLADDGRGVARINGKVTFIADALPGERVQFRYVRTGRDVDEGQTVSVEQASPDRVEPKCPHFGLCGGCALQHLAPEAQIRFKQKQLLEGFARIGKVTVGEVAPPITGPVWGYRRRARLGVKYVYKRETVLVGFRERESSFLAALERCEVLDPRVGLKLRAFGELIASLSLRSQLPQIEVATAEPVALVLRVLAPPTDDDLEKLRAFASEHADVDFYLQPAGPDSIVPFGEARELSYAPLVEPDRLRFRPTDFIQINSEISKQAVAQALDWLQLKPGERVLELFSGLGNFSIPLARTGAQVVTVEGEASLVQRARDNVQRLGLDIEAHKGDLFQPQNDSPWAKAHYDAVLIDPPRAGAQEILPLLGKIGAQRILYVSCHPGTLARDAGLLVHEHGYRLVRAGVMDMFPHTAHVESMALFVKD</sequence>
<evidence type="ECO:0000256" key="3">
    <source>
        <dbReference type="ARBA" id="ARBA00022603"/>
    </source>
</evidence>
<keyword evidence="7 9" id="KW-0408">Iron</keyword>
<evidence type="ECO:0000313" key="13">
    <source>
        <dbReference type="EMBL" id="EIT70412.1"/>
    </source>
</evidence>
<accession>I7ZFD1</accession>
<dbReference type="PANTHER" id="PTHR11061">
    <property type="entry name" value="RNA M5U METHYLTRANSFERASE"/>
    <property type="match status" value="1"/>
</dbReference>
<dbReference type="Pfam" id="PF01938">
    <property type="entry name" value="TRAM"/>
    <property type="match status" value="1"/>
</dbReference>
<keyword evidence="8 9" id="KW-0411">Iron-sulfur</keyword>
<dbReference type="EMBL" id="AKGD01000001">
    <property type="protein sequence ID" value="EIT70412.1"/>
    <property type="molecule type" value="Genomic_DNA"/>
</dbReference>
<dbReference type="SUPFAM" id="SSF53335">
    <property type="entry name" value="S-adenosyl-L-methionine-dependent methyltransferases"/>
    <property type="match status" value="1"/>
</dbReference>
<dbReference type="PROSITE" id="PS51687">
    <property type="entry name" value="SAM_MT_RNA_M5U"/>
    <property type="match status" value="1"/>
</dbReference>
<feature type="binding site" evidence="9 10">
    <location>
        <position position="370"/>
    </location>
    <ligand>
        <name>S-adenosyl-L-methionine</name>
        <dbReference type="ChEBI" id="CHEBI:59789"/>
    </ligand>
</feature>
<protein>
    <recommendedName>
        <fullName evidence="9">23S rRNA (uracil(1939)-C(5))-methyltransferase RlmD</fullName>
        <ecNumber evidence="9">2.1.1.190</ecNumber>
    </recommendedName>
    <alternativeName>
        <fullName evidence="9">23S rRNA(m5U1939)-methyltransferase</fullName>
    </alternativeName>
</protein>
<comment type="caution">
    <text evidence="13">The sequence shown here is derived from an EMBL/GenBank/DDBJ whole genome shotgun (WGS) entry which is preliminary data.</text>
</comment>
<dbReference type="GO" id="GO:0005506">
    <property type="term" value="F:iron ion binding"/>
    <property type="evidence" value="ECO:0007669"/>
    <property type="project" value="UniProtKB-UniRule"/>
</dbReference>
<dbReference type="CDD" id="cd02440">
    <property type="entry name" value="AdoMet_MTases"/>
    <property type="match status" value="1"/>
</dbReference>
<feature type="binding site" evidence="9 10">
    <location>
        <position position="273"/>
    </location>
    <ligand>
        <name>S-adenosyl-L-methionine</name>
        <dbReference type="ChEBI" id="CHEBI:59789"/>
    </ligand>
</feature>
<feature type="domain" description="TRAM" evidence="12">
    <location>
        <begin position="1"/>
        <end position="65"/>
    </location>
</feature>
<evidence type="ECO:0000259" key="12">
    <source>
        <dbReference type="PROSITE" id="PS50926"/>
    </source>
</evidence>
<dbReference type="PANTHER" id="PTHR11061:SF49">
    <property type="entry name" value="23S RRNA (URACIL(1939)-C(5))-METHYLTRANSFERASE RLMD"/>
    <property type="match status" value="1"/>
</dbReference>
<dbReference type="InterPro" id="IPR030391">
    <property type="entry name" value="MeTrfase_TrmA_CS"/>
</dbReference>
<dbReference type="STRING" id="1172194.WQQ_05490"/>
<keyword evidence="6 9" id="KW-0479">Metal-binding</keyword>
<feature type="binding site" evidence="9">
    <location>
        <position position="307"/>
    </location>
    <ligand>
        <name>S-adenosyl-L-methionine</name>
        <dbReference type="ChEBI" id="CHEBI:59789"/>
    </ligand>
</feature>
<dbReference type="InterPro" id="IPR001566">
    <property type="entry name" value="23S_rRNA_MeTrfase_RlmD"/>
</dbReference>
<dbReference type="GO" id="GO:0070041">
    <property type="term" value="F:rRNA (uridine-C5-)-methyltransferase activity"/>
    <property type="evidence" value="ECO:0007669"/>
    <property type="project" value="UniProtKB-UniRule"/>
</dbReference>
<dbReference type="PROSITE" id="PS01231">
    <property type="entry name" value="TRMA_2"/>
    <property type="match status" value="1"/>
</dbReference>
<name>I7ZFD1_9GAMM</name>
<feature type="binding site" evidence="9">
    <location>
        <position position="349"/>
    </location>
    <ligand>
        <name>S-adenosyl-L-methionine</name>
        <dbReference type="ChEBI" id="CHEBI:59789"/>
    </ligand>
</feature>
<keyword evidence="1 9" id="KW-0004">4Fe-4S</keyword>
<feature type="binding site" evidence="9">
    <location>
        <position position="84"/>
    </location>
    <ligand>
        <name>[4Fe-4S] cluster</name>
        <dbReference type="ChEBI" id="CHEBI:49883"/>
    </ligand>
</feature>
<dbReference type="InterPro" id="IPR010280">
    <property type="entry name" value="U5_MeTrfase_fam"/>
</dbReference>
<dbReference type="PROSITE" id="PS50926">
    <property type="entry name" value="TRAM"/>
    <property type="match status" value="1"/>
</dbReference>
<gene>
    <name evidence="9" type="primary">rlmD</name>
    <name evidence="13" type="ORF">WQQ_05490</name>
</gene>
<dbReference type="Proteomes" id="UP000003704">
    <property type="component" value="Unassembled WGS sequence"/>
</dbReference>
<evidence type="ECO:0000313" key="14">
    <source>
        <dbReference type="Proteomes" id="UP000003704"/>
    </source>
</evidence>
<dbReference type="InterPro" id="IPR012340">
    <property type="entry name" value="NA-bd_OB-fold"/>
</dbReference>
<dbReference type="InterPro" id="IPR030390">
    <property type="entry name" value="MeTrfase_TrmA_AS"/>
</dbReference>
<evidence type="ECO:0000256" key="5">
    <source>
        <dbReference type="ARBA" id="ARBA00022691"/>
    </source>
</evidence>
<dbReference type="Pfam" id="PF05958">
    <property type="entry name" value="tRNA_U5-meth_tr"/>
    <property type="match status" value="1"/>
</dbReference>
<evidence type="ECO:0000256" key="9">
    <source>
        <dbReference type="HAMAP-Rule" id="MF_01010"/>
    </source>
</evidence>
<keyword evidence="5 9" id="KW-0949">S-adenosyl-L-methionine</keyword>
<evidence type="ECO:0000256" key="8">
    <source>
        <dbReference type="ARBA" id="ARBA00023014"/>
    </source>
</evidence>
<evidence type="ECO:0000256" key="4">
    <source>
        <dbReference type="ARBA" id="ARBA00022679"/>
    </source>
</evidence>
<dbReference type="SUPFAM" id="SSF50249">
    <property type="entry name" value="Nucleic acid-binding proteins"/>
    <property type="match status" value="1"/>
</dbReference>
<comment type="catalytic activity">
    <reaction evidence="9">
        <text>uridine(1939) in 23S rRNA + S-adenosyl-L-methionine = 5-methyluridine(1939) in 23S rRNA + S-adenosyl-L-homocysteine + H(+)</text>
        <dbReference type="Rhea" id="RHEA:42908"/>
        <dbReference type="Rhea" id="RHEA-COMP:10278"/>
        <dbReference type="Rhea" id="RHEA-COMP:10279"/>
        <dbReference type="ChEBI" id="CHEBI:15378"/>
        <dbReference type="ChEBI" id="CHEBI:57856"/>
        <dbReference type="ChEBI" id="CHEBI:59789"/>
        <dbReference type="ChEBI" id="CHEBI:65315"/>
        <dbReference type="ChEBI" id="CHEBI:74447"/>
        <dbReference type="EC" id="2.1.1.190"/>
    </reaction>
</comment>
<comment type="similarity">
    <text evidence="9">Belongs to the class I-like SAM-binding methyltransferase superfamily. RNA M5U methyltransferase family. RlmD subfamily.</text>
</comment>
<feature type="binding site" evidence="9 10">
    <location>
        <position position="323"/>
    </location>
    <ligand>
        <name>S-adenosyl-L-methionine</name>
        <dbReference type="ChEBI" id="CHEBI:59789"/>
    </ligand>
</feature>
<feature type="binding site" evidence="9">
    <location>
        <position position="87"/>
    </location>
    <ligand>
        <name>[4Fe-4S] cluster</name>
        <dbReference type="ChEBI" id="CHEBI:49883"/>
    </ligand>
</feature>
<dbReference type="RefSeq" id="WP_007183505.1">
    <property type="nucleotide sequence ID" value="NZ_AKGD01000001.1"/>
</dbReference>
<dbReference type="PATRIC" id="fig|1172194.4.peg.525"/>
<feature type="binding site" evidence="9">
    <location>
        <position position="78"/>
    </location>
    <ligand>
        <name>[4Fe-4S] cluster</name>
        <dbReference type="ChEBI" id="CHEBI:49883"/>
    </ligand>
</feature>
<feature type="binding site" evidence="9 10">
    <location>
        <position position="302"/>
    </location>
    <ligand>
        <name>S-adenosyl-L-methionine</name>
        <dbReference type="ChEBI" id="CHEBI:59789"/>
    </ligand>
</feature>
<feature type="active site" description="Nucleophile" evidence="9 10">
    <location>
        <position position="396"/>
    </location>
</feature>
<evidence type="ECO:0000256" key="11">
    <source>
        <dbReference type="PROSITE-ProRule" id="PRU10015"/>
    </source>
</evidence>
<dbReference type="GO" id="GO:0051539">
    <property type="term" value="F:4 iron, 4 sulfur cluster binding"/>
    <property type="evidence" value="ECO:0007669"/>
    <property type="project" value="UniProtKB-KW"/>
</dbReference>
<organism evidence="13 14">
    <name type="scientific">Hydrocarboniphaga effusa AP103</name>
    <dbReference type="NCBI Taxonomy" id="1172194"/>
    <lineage>
        <taxon>Bacteria</taxon>
        <taxon>Pseudomonadati</taxon>
        <taxon>Pseudomonadota</taxon>
        <taxon>Gammaproteobacteria</taxon>
        <taxon>Nevskiales</taxon>
        <taxon>Nevskiaceae</taxon>
        <taxon>Hydrocarboniphaga</taxon>
    </lineage>
</organism>
<dbReference type="Gene3D" id="2.40.50.140">
    <property type="entry name" value="Nucleic acid-binding proteins"/>
    <property type="match status" value="1"/>
</dbReference>
<evidence type="ECO:0000256" key="2">
    <source>
        <dbReference type="ARBA" id="ARBA00022552"/>
    </source>
</evidence>
<evidence type="ECO:0000256" key="10">
    <source>
        <dbReference type="PROSITE-ProRule" id="PRU01024"/>
    </source>
</evidence>
<dbReference type="PROSITE" id="PS01230">
    <property type="entry name" value="TRMA_1"/>
    <property type="match status" value="1"/>
</dbReference>
<comment type="function">
    <text evidence="9">Catalyzes the formation of 5-methyl-uridine at position 1939 (m5U1939) in 23S rRNA.</text>
</comment>
<dbReference type="OrthoDB" id="9804590at2"/>
<dbReference type="AlphaFoldDB" id="I7ZFD1"/>
<keyword evidence="3 9" id="KW-0489">Methyltransferase</keyword>
<evidence type="ECO:0000256" key="1">
    <source>
        <dbReference type="ARBA" id="ARBA00022485"/>
    </source>
</evidence>
<dbReference type="EC" id="2.1.1.190" evidence="9"/>
<reference evidence="13 14" key="1">
    <citation type="journal article" date="2012" name="J. Bacteriol.">
        <title>Genome Sequence of n-Alkane-Degrading Hydrocarboniphaga effusa Strain AP103T (ATCC BAA-332T).</title>
        <authorList>
            <person name="Chang H.K."/>
            <person name="Zylstra G.J."/>
            <person name="Chae J.C."/>
        </authorList>
    </citation>
    <scope>NUCLEOTIDE SEQUENCE [LARGE SCALE GENOMIC DNA]</scope>
    <source>
        <strain evidence="13 14">AP103</strain>
    </source>
</reference>